<proteinExistence type="predicted"/>
<accession>A0A135UGH2</accession>
<organism evidence="1 2">
    <name type="scientific">Colletotrichum salicis</name>
    <dbReference type="NCBI Taxonomy" id="1209931"/>
    <lineage>
        <taxon>Eukaryota</taxon>
        <taxon>Fungi</taxon>
        <taxon>Dikarya</taxon>
        <taxon>Ascomycota</taxon>
        <taxon>Pezizomycotina</taxon>
        <taxon>Sordariomycetes</taxon>
        <taxon>Hypocreomycetidae</taxon>
        <taxon>Glomerellales</taxon>
        <taxon>Glomerellaceae</taxon>
        <taxon>Colletotrichum</taxon>
        <taxon>Colletotrichum acutatum species complex</taxon>
    </lineage>
</organism>
<protein>
    <submittedName>
        <fullName evidence="1">Uncharacterized protein</fullName>
    </submittedName>
</protein>
<evidence type="ECO:0000313" key="1">
    <source>
        <dbReference type="EMBL" id="KXH59499.1"/>
    </source>
</evidence>
<dbReference type="OrthoDB" id="10511851at2759"/>
<dbReference type="AlphaFoldDB" id="A0A135UGH2"/>
<comment type="caution">
    <text evidence="1">The sequence shown here is derived from an EMBL/GenBank/DDBJ whole genome shotgun (WGS) entry which is preliminary data.</text>
</comment>
<keyword evidence="2" id="KW-1185">Reference proteome</keyword>
<dbReference type="Proteomes" id="UP000070121">
    <property type="component" value="Unassembled WGS sequence"/>
</dbReference>
<name>A0A135UGH2_9PEZI</name>
<dbReference type="EMBL" id="JFFI01001496">
    <property type="protein sequence ID" value="KXH59499.1"/>
    <property type="molecule type" value="Genomic_DNA"/>
</dbReference>
<gene>
    <name evidence="1" type="ORF">CSAL01_13521</name>
</gene>
<reference evidence="1 2" key="1">
    <citation type="submission" date="2014-02" db="EMBL/GenBank/DDBJ databases">
        <title>The genome sequence of Colletotrichum salicis CBS 607.94.</title>
        <authorList>
            <person name="Baroncelli R."/>
            <person name="Thon M.R."/>
        </authorList>
    </citation>
    <scope>NUCLEOTIDE SEQUENCE [LARGE SCALE GENOMIC DNA]</scope>
    <source>
        <strain evidence="1 2">CBS 607.94</strain>
    </source>
</reference>
<evidence type="ECO:0000313" key="2">
    <source>
        <dbReference type="Proteomes" id="UP000070121"/>
    </source>
</evidence>
<sequence length="193" mass="22739">MASNLWGTIKAFISERSTNKPTEKTSPNYEKLIRRASERHDHLQCHRKRPTTKENHPNQYYQQRVFTPEDDRKMWKTLLLPTRESKEEKEKREREEESKYLIDLITQMPVQSKSCSEDEPVKDEHVQIEELVQIEKHVQVEEHVQAEENIQIETHDPTVEEMLASIDWDALGLLDSHDKAVEEDQDGQDDPPA</sequence>